<evidence type="ECO:0000256" key="1">
    <source>
        <dbReference type="SAM" id="Phobius"/>
    </source>
</evidence>
<dbReference type="EMBL" id="JBHRTP010000091">
    <property type="protein sequence ID" value="MFC3110834.1"/>
    <property type="molecule type" value="Genomic_DNA"/>
</dbReference>
<dbReference type="Proteomes" id="UP001595530">
    <property type="component" value="Unassembled WGS sequence"/>
</dbReference>
<reference evidence="3" key="1">
    <citation type="journal article" date="2019" name="Int. J. Syst. Evol. Microbiol.">
        <title>The Global Catalogue of Microorganisms (GCM) 10K type strain sequencing project: providing services to taxonomists for standard genome sequencing and annotation.</title>
        <authorList>
            <consortium name="The Broad Institute Genomics Platform"/>
            <consortium name="The Broad Institute Genome Sequencing Center for Infectious Disease"/>
            <person name="Wu L."/>
            <person name="Ma J."/>
        </authorList>
    </citation>
    <scope>NUCLEOTIDE SEQUENCE [LARGE SCALE GENOMIC DNA]</scope>
    <source>
        <strain evidence="3">KCTC 42986</strain>
    </source>
</reference>
<dbReference type="RefSeq" id="WP_390333052.1">
    <property type="nucleotide sequence ID" value="NZ_JBHRTP010000091.1"/>
</dbReference>
<protein>
    <submittedName>
        <fullName evidence="2">DUF6753 family protein</fullName>
    </submittedName>
</protein>
<accession>A0ABV7F9E4</accession>
<evidence type="ECO:0000313" key="3">
    <source>
        <dbReference type="Proteomes" id="UP001595530"/>
    </source>
</evidence>
<evidence type="ECO:0000313" key="2">
    <source>
        <dbReference type="EMBL" id="MFC3110834.1"/>
    </source>
</evidence>
<sequence length="211" mass="23346">MKPIEEALRVLIGREPSAEDISKFYKIKEICNFSEHDSVWSLLLAFGHYEILYEEIPAKIAEQAHRLIAEHKIALEHTAEAADRHVKANLVESVAKAAREMAQEVIASSKQITIADSRNKFILGLTVSIGVAAMAMCLLAWSAFAIGSRSSAAQVAWAVSPEGVAARHMAELNDVRSLIQCSAGQKRVEGNKTFCVPYDDREKKITGWRIQ</sequence>
<keyword evidence="1" id="KW-0472">Membrane</keyword>
<name>A0ABV7F9E4_9BURK</name>
<proteinExistence type="predicted"/>
<organism evidence="2 3">
    <name type="scientific">Undibacterium arcticum</name>
    <dbReference type="NCBI Taxonomy" id="1762892"/>
    <lineage>
        <taxon>Bacteria</taxon>
        <taxon>Pseudomonadati</taxon>
        <taxon>Pseudomonadota</taxon>
        <taxon>Betaproteobacteria</taxon>
        <taxon>Burkholderiales</taxon>
        <taxon>Oxalobacteraceae</taxon>
        <taxon>Undibacterium</taxon>
    </lineage>
</organism>
<comment type="caution">
    <text evidence="2">The sequence shown here is derived from an EMBL/GenBank/DDBJ whole genome shotgun (WGS) entry which is preliminary data.</text>
</comment>
<dbReference type="InterPro" id="IPR046641">
    <property type="entry name" value="DUF6753"/>
</dbReference>
<gene>
    <name evidence="2" type="ORF">ACFOFO_23255</name>
</gene>
<dbReference type="Pfam" id="PF20538">
    <property type="entry name" value="DUF6753"/>
    <property type="match status" value="1"/>
</dbReference>
<keyword evidence="1" id="KW-1133">Transmembrane helix</keyword>
<keyword evidence="1" id="KW-0812">Transmembrane</keyword>
<feature type="transmembrane region" description="Helical" evidence="1">
    <location>
        <begin position="121"/>
        <end position="144"/>
    </location>
</feature>
<keyword evidence="3" id="KW-1185">Reference proteome</keyword>